<keyword evidence="5" id="KW-0190">Covalent protein-DNA linkage</keyword>
<accession>A0A1G5PKK7</accession>
<evidence type="ECO:0000313" key="10">
    <source>
        <dbReference type="Proteomes" id="UP000199648"/>
    </source>
</evidence>
<proteinExistence type="inferred from homology"/>
<keyword evidence="3" id="KW-0227">DNA damage</keyword>
<keyword evidence="4 8" id="KW-0378">Hydrolase</keyword>
<dbReference type="RefSeq" id="WP_092991698.1">
    <property type="nucleotide sequence ID" value="NZ_FMWD01000001.1"/>
</dbReference>
<dbReference type="EMBL" id="FMWD01000001">
    <property type="protein sequence ID" value="SCZ49589.1"/>
    <property type="molecule type" value="Genomic_DNA"/>
</dbReference>
<dbReference type="GO" id="GO:0106300">
    <property type="term" value="P:protein-DNA covalent cross-linking repair"/>
    <property type="evidence" value="ECO:0007669"/>
    <property type="project" value="InterPro"/>
</dbReference>
<evidence type="ECO:0000256" key="8">
    <source>
        <dbReference type="RuleBase" id="RU364100"/>
    </source>
</evidence>
<keyword evidence="6" id="KW-0238">DNA-binding</keyword>
<dbReference type="EC" id="3.4.-.-" evidence="8"/>
<keyword evidence="2 8" id="KW-0645">Protease</keyword>
<evidence type="ECO:0000256" key="5">
    <source>
        <dbReference type="ARBA" id="ARBA00023124"/>
    </source>
</evidence>
<evidence type="ECO:0000313" key="9">
    <source>
        <dbReference type="EMBL" id="SCZ49589.1"/>
    </source>
</evidence>
<dbReference type="SUPFAM" id="SSF143081">
    <property type="entry name" value="BB1717-like"/>
    <property type="match status" value="1"/>
</dbReference>
<evidence type="ECO:0000256" key="6">
    <source>
        <dbReference type="ARBA" id="ARBA00023125"/>
    </source>
</evidence>
<dbReference type="GO" id="GO:0016829">
    <property type="term" value="F:lyase activity"/>
    <property type="evidence" value="ECO:0007669"/>
    <property type="project" value="UniProtKB-KW"/>
</dbReference>
<evidence type="ECO:0000256" key="7">
    <source>
        <dbReference type="ARBA" id="ARBA00023239"/>
    </source>
</evidence>
<evidence type="ECO:0000256" key="4">
    <source>
        <dbReference type="ARBA" id="ARBA00022801"/>
    </source>
</evidence>
<dbReference type="InterPro" id="IPR003738">
    <property type="entry name" value="SRAP"/>
</dbReference>
<sequence length="225" mass="25956">MCGRFDQHHPTSYYAERLGMPTDRHYGDLAARYNVAPSEAPLVARWSEYGDGPELVTLCWGLIPHWSRDPGKGPKPINARAESVNTKPMFRDSFRRHRCLVPADGFFEWRKEGAVKQPYYFRFRNGEPMFFAGLWDRWSGDGPPRDTFTIIVTEPNELAAQYHDRMPAVLPVGWHRKWLQPDTPNLAALHQILLKPYPASEMEVVRVTRAVNDPKNKGRETIQPE</sequence>
<dbReference type="PANTHER" id="PTHR13604">
    <property type="entry name" value="DC12-RELATED"/>
    <property type="match status" value="1"/>
</dbReference>
<dbReference type="GO" id="GO:0003697">
    <property type="term" value="F:single-stranded DNA binding"/>
    <property type="evidence" value="ECO:0007669"/>
    <property type="project" value="InterPro"/>
</dbReference>
<evidence type="ECO:0000256" key="3">
    <source>
        <dbReference type="ARBA" id="ARBA00022763"/>
    </source>
</evidence>
<gene>
    <name evidence="9" type="ORF">SAMN03097708_00203</name>
</gene>
<keyword evidence="7" id="KW-0456">Lyase</keyword>
<keyword evidence="10" id="KW-1185">Reference proteome</keyword>
<dbReference type="InterPro" id="IPR036590">
    <property type="entry name" value="SRAP-like"/>
</dbReference>
<dbReference type="Gene3D" id="3.90.1680.10">
    <property type="entry name" value="SOS response associated peptidase-like"/>
    <property type="match status" value="1"/>
</dbReference>
<comment type="similarity">
    <text evidence="1 8">Belongs to the SOS response-associated peptidase family.</text>
</comment>
<dbReference type="STRING" id="415747.SAMN03097708_00203"/>
<organism evidence="9 10">
    <name type="scientific">Thiohalomonas denitrificans</name>
    <dbReference type="NCBI Taxonomy" id="415747"/>
    <lineage>
        <taxon>Bacteria</taxon>
        <taxon>Pseudomonadati</taxon>
        <taxon>Pseudomonadota</taxon>
        <taxon>Gammaproteobacteria</taxon>
        <taxon>Thiohalomonadales</taxon>
        <taxon>Thiohalomonadaceae</taxon>
        <taxon>Thiohalomonas</taxon>
    </lineage>
</organism>
<dbReference type="OrthoDB" id="6192129at2"/>
<dbReference type="Proteomes" id="UP000199648">
    <property type="component" value="Unassembled WGS sequence"/>
</dbReference>
<evidence type="ECO:0000256" key="1">
    <source>
        <dbReference type="ARBA" id="ARBA00008136"/>
    </source>
</evidence>
<dbReference type="GO" id="GO:0006508">
    <property type="term" value="P:proteolysis"/>
    <property type="evidence" value="ECO:0007669"/>
    <property type="project" value="UniProtKB-KW"/>
</dbReference>
<evidence type="ECO:0000256" key="2">
    <source>
        <dbReference type="ARBA" id="ARBA00022670"/>
    </source>
</evidence>
<dbReference type="AlphaFoldDB" id="A0A1G5PKK7"/>
<reference evidence="9 10" key="1">
    <citation type="submission" date="2016-10" db="EMBL/GenBank/DDBJ databases">
        <authorList>
            <person name="de Groot N.N."/>
        </authorList>
    </citation>
    <scope>NUCLEOTIDE SEQUENCE [LARGE SCALE GENOMIC DNA]</scope>
    <source>
        <strain evidence="9 10">HLD2</strain>
    </source>
</reference>
<dbReference type="PANTHER" id="PTHR13604:SF0">
    <property type="entry name" value="ABASIC SITE PROCESSING PROTEIN HMCES"/>
    <property type="match status" value="1"/>
</dbReference>
<name>A0A1G5PKK7_9GAMM</name>
<dbReference type="GO" id="GO:0008233">
    <property type="term" value="F:peptidase activity"/>
    <property type="evidence" value="ECO:0007669"/>
    <property type="project" value="UniProtKB-KW"/>
</dbReference>
<protein>
    <recommendedName>
        <fullName evidence="8">Abasic site processing protein</fullName>
        <ecNumber evidence="8">3.4.-.-</ecNumber>
    </recommendedName>
</protein>
<dbReference type="Pfam" id="PF02586">
    <property type="entry name" value="SRAP"/>
    <property type="match status" value="1"/>
</dbReference>